<dbReference type="Proteomes" id="UP000501690">
    <property type="component" value="Linkage Group LG7"/>
</dbReference>
<evidence type="ECO:0000313" key="3">
    <source>
        <dbReference type="Proteomes" id="UP000501690"/>
    </source>
</evidence>
<dbReference type="EMBL" id="CP039351">
    <property type="protein sequence ID" value="QCE00775.1"/>
    <property type="molecule type" value="Genomic_DNA"/>
</dbReference>
<accession>A0A4D6MLY4</accession>
<keyword evidence="3" id="KW-1185">Reference proteome</keyword>
<name>A0A4D6MLY4_VIGUN</name>
<sequence>MESLFFPAKINGGNSATASAFHLFTAPQTCLFRVSREKARRPCPAQITASDTASCALPQVSVSGAPPKRGSVAPTPCRSFLGYT</sequence>
<evidence type="ECO:0000313" key="1">
    <source>
        <dbReference type="EMBL" id="QCE00775.1"/>
    </source>
</evidence>
<proteinExistence type="predicted"/>
<gene>
    <name evidence="1" type="ORF">DEO72_LG7g2065</name>
    <name evidence="2" type="ORF">DEO72_LG7g2066</name>
</gene>
<evidence type="ECO:0000313" key="2">
    <source>
        <dbReference type="EMBL" id="QCE00776.1"/>
    </source>
</evidence>
<dbReference type="AlphaFoldDB" id="A0A4D6MLY4"/>
<organism evidence="1 3">
    <name type="scientific">Vigna unguiculata</name>
    <name type="common">Cowpea</name>
    <dbReference type="NCBI Taxonomy" id="3917"/>
    <lineage>
        <taxon>Eukaryota</taxon>
        <taxon>Viridiplantae</taxon>
        <taxon>Streptophyta</taxon>
        <taxon>Embryophyta</taxon>
        <taxon>Tracheophyta</taxon>
        <taxon>Spermatophyta</taxon>
        <taxon>Magnoliopsida</taxon>
        <taxon>eudicotyledons</taxon>
        <taxon>Gunneridae</taxon>
        <taxon>Pentapetalae</taxon>
        <taxon>rosids</taxon>
        <taxon>fabids</taxon>
        <taxon>Fabales</taxon>
        <taxon>Fabaceae</taxon>
        <taxon>Papilionoideae</taxon>
        <taxon>50 kb inversion clade</taxon>
        <taxon>NPAAA clade</taxon>
        <taxon>indigoferoid/millettioid clade</taxon>
        <taxon>Phaseoleae</taxon>
        <taxon>Vigna</taxon>
    </lineage>
</organism>
<reference evidence="1 3" key="1">
    <citation type="submission" date="2019-04" db="EMBL/GenBank/DDBJ databases">
        <title>An improved genome assembly and genetic linkage map for asparagus bean, Vigna unguiculata ssp. sesquipedialis.</title>
        <authorList>
            <person name="Xia Q."/>
            <person name="Zhang R."/>
            <person name="Dong Y."/>
        </authorList>
    </citation>
    <scope>NUCLEOTIDE SEQUENCE [LARGE SCALE GENOMIC DNA]</scope>
    <source>
        <tissue evidence="1">Leaf</tissue>
    </source>
</reference>
<dbReference type="EMBL" id="CP039351">
    <property type="protein sequence ID" value="QCE00776.1"/>
    <property type="molecule type" value="Genomic_DNA"/>
</dbReference>
<protein>
    <submittedName>
        <fullName evidence="1">Uncharacterized protein</fullName>
    </submittedName>
</protein>